<evidence type="ECO:0000256" key="3">
    <source>
        <dbReference type="ARBA" id="ARBA00022679"/>
    </source>
</evidence>
<dbReference type="RefSeq" id="WP_289469640.1">
    <property type="nucleotide sequence ID" value="NZ_JAUCMM010000003.1"/>
</dbReference>
<dbReference type="PANTHER" id="PTHR43289:SF6">
    <property type="entry name" value="SERINE_THREONINE-PROTEIN KINASE NEKL-3"/>
    <property type="match status" value="1"/>
</dbReference>
<keyword evidence="11" id="KW-0812">Transmembrane</keyword>
<dbReference type="InterPro" id="IPR011009">
    <property type="entry name" value="Kinase-like_dom_sf"/>
</dbReference>
<dbReference type="Proteomes" id="UP001235720">
    <property type="component" value="Unassembled WGS sequence"/>
</dbReference>
<accession>A0ABT7TED4</accession>
<gene>
    <name evidence="13" type="ORF">QUG98_05660</name>
</gene>
<evidence type="ECO:0000256" key="5">
    <source>
        <dbReference type="ARBA" id="ARBA00022741"/>
    </source>
</evidence>
<comment type="catalytic activity">
    <reaction evidence="9">
        <text>L-seryl-[protein] + ATP = O-phospho-L-seryl-[protein] + ADP + H(+)</text>
        <dbReference type="Rhea" id="RHEA:17989"/>
        <dbReference type="Rhea" id="RHEA-COMP:9863"/>
        <dbReference type="Rhea" id="RHEA-COMP:11604"/>
        <dbReference type="ChEBI" id="CHEBI:15378"/>
        <dbReference type="ChEBI" id="CHEBI:29999"/>
        <dbReference type="ChEBI" id="CHEBI:30616"/>
        <dbReference type="ChEBI" id="CHEBI:83421"/>
        <dbReference type="ChEBI" id="CHEBI:456216"/>
        <dbReference type="EC" id="2.7.11.1"/>
    </reaction>
</comment>
<keyword evidence="4" id="KW-0677">Repeat</keyword>
<evidence type="ECO:0000256" key="7">
    <source>
        <dbReference type="ARBA" id="ARBA00022840"/>
    </source>
</evidence>
<dbReference type="Gene3D" id="3.30.200.20">
    <property type="entry name" value="Phosphorylase Kinase, domain 1"/>
    <property type="match status" value="1"/>
</dbReference>
<proteinExistence type="predicted"/>
<evidence type="ECO:0000256" key="11">
    <source>
        <dbReference type="SAM" id="Phobius"/>
    </source>
</evidence>
<dbReference type="PROSITE" id="PS50011">
    <property type="entry name" value="PROTEIN_KINASE_DOM"/>
    <property type="match status" value="1"/>
</dbReference>
<dbReference type="EC" id="2.7.11.1" evidence="1"/>
<feature type="compositionally biased region" description="Polar residues" evidence="10">
    <location>
        <begin position="543"/>
        <end position="555"/>
    </location>
</feature>
<dbReference type="GO" id="GO:0016301">
    <property type="term" value="F:kinase activity"/>
    <property type="evidence" value="ECO:0007669"/>
    <property type="project" value="UniProtKB-KW"/>
</dbReference>
<evidence type="ECO:0000256" key="10">
    <source>
        <dbReference type="SAM" id="MobiDB-lite"/>
    </source>
</evidence>
<feature type="region of interest" description="Disordered" evidence="10">
    <location>
        <begin position="364"/>
        <end position="390"/>
    </location>
</feature>
<evidence type="ECO:0000256" key="1">
    <source>
        <dbReference type="ARBA" id="ARBA00012513"/>
    </source>
</evidence>
<dbReference type="EMBL" id="JAUCMM010000003">
    <property type="protein sequence ID" value="MDM7887937.1"/>
    <property type="molecule type" value="Genomic_DNA"/>
</dbReference>
<feature type="compositionally biased region" description="Low complexity" evidence="10">
    <location>
        <begin position="370"/>
        <end position="390"/>
    </location>
</feature>
<protein>
    <recommendedName>
        <fullName evidence="1">non-specific serine/threonine protein kinase</fullName>
        <ecNumber evidence="1">2.7.11.1</ecNumber>
    </recommendedName>
</protein>
<feature type="compositionally biased region" description="Low complexity" evidence="10">
    <location>
        <begin position="556"/>
        <end position="574"/>
    </location>
</feature>
<reference evidence="13 14" key="1">
    <citation type="submission" date="2023-06" db="EMBL/GenBank/DDBJ databases">
        <authorList>
            <person name="Feng G."/>
            <person name="Li J."/>
            <person name="Zhu H."/>
        </authorList>
    </citation>
    <scope>NUCLEOTIDE SEQUENCE [LARGE SCALE GENOMIC DNA]</scope>
    <source>
        <strain evidence="13 14">RHCJP20</strain>
    </source>
</reference>
<feature type="region of interest" description="Disordered" evidence="10">
    <location>
        <begin position="311"/>
        <end position="331"/>
    </location>
</feature>
<sequence length="574" mass="59008">MRPTSGLTFGGRYQLSSRVAIGGMGEVWQATDLVIGRTVALKILKDEYLGDPGFLERFRAEARHAALVNHEGIANVFDYGEEDGSAYLVMELVPGEALSTMIEREHTLPVDKVLDIVAQTANALQAAHAVGLVHRDIKPGNLLITPDGRVKITDFGIARIADQVPLTATGQVMGTVQYLSPEQASGHPASPSTDIYSLGIVAYECLAGRRPFTGESQVAIAMAHINEQPPALPGDVPEPVSALVLSCIAKKPADRPATAANLARAAQALRRGDVAAATVAVPAVGGAGTVAFNPPQRPGDDAATALIGTQAGAVAGPPGTPRSPAAPEDDEPKKKRAWIWWLVGVLAVLLIGGVIAAFALGGSDEPAPAPTSSSPTPTRSTPTPTPTTTRVFLNKSDYVGRNADEVRDELEGRGFEVTVQDGSPAPTAQQAETVADITPTGSVVEGTLVTITQYTTPPTANKPNTPSAGTVSESGQVTFSWSAATCPDGYTVSKYSWTVSGGKDASGATSGDTSSTAVTIQADAVGAPVTFSYTVTCGSLAASESSDPATATWEQTAPTPTGTPSAPSTGAAKP</sequence>
<dbReference type="CDD" id="cd06577">
    <property type="entry name" value="PASTA_pknB"/>
    <property type="match status" value="1"/>
</dbReference>
<dbReference type="SUPFAM" id="SSF56112">
    <property type="entry name" value="Protein kinase-like (PK-like)"/>
    <property type="match status" value="1"/>
</dbReference>
<dbReference type="SMART" id="SM00220">
    <property type="entry name" value="S_TKc"/>
    <property type="match status" value="1"/>
</dbReference>
<comment type="caution">
    <text evidence="13">The sequence shown here is derived from an EMBL/GenBank/DDBJ whole genome shotgun (WGS) entry which is preliminary data.</text>
</comment>
<dbReference type="PANTHER" id="PTHR43289">
    <property type="entry name" value="MITOGEN-ACTIVATED PROTEIN KINASE KINASE KINASE 20-RELATED"/>
    <property type="match status" value="1"/>
</dbReference>
<dbReference type="InterPro" id="IPR000719">
    <property type="entry name" value="Prot_kinase_dom"/>
</dbReference>
<keyword evidence="3" id="KW-0808">Transferase</keyword>
<dbReference type="Pfam" id="PF00069">
    <property type="entry name" value="Pkinase"/>
    <property type="match status" value="1"/>
</dbReference>
<evidence type="ECO:0000256" key="2">
    <source>
        <dbReference type="ARBA" id="ARBA00022527"/>
    </source>
</evidence>
<name>A0ABT7TED4_9MICO</name>
<evidence type="ECO:0000313" key="14">
    <source>
        <dbReference type="Proteomes" id="UP001235720"/>
    </source>
</evidence>
<keyword evidence="11" id="KW-1133">Transmembrane helix</keyword>
<dbReference type="Gene3D" id="1.10.510.10">
    <property type="entry name" value="Transferase(Phosphotransferase) domain 1"/>
    <property type="match status" value="1"/>
</dbReference>
<keyword evidence="5" id="KW-0547">Nucleotide-binding</keyword>
<evidence type="ECO:0000259" key="12">
    <source>
        <dbReference type="PROSITE" id="PS50011"/>
    </source>
</evidence>
<feature type="domain" description="Protein kinase" evidence="12">
    <location>
        <begin position="13"/>
        <end position="269"/>
    </location>
</feature>
<organism evidence="13 14">
    <name type="scientific">Curtobacterium subtropicum</name>
    <dbReference type="NCBI Taxonomy" id="3055138"/>
    <lineage>
        <taxon>Bacteria</taxon>
        <taxon>Bacillati</taxon>
        <taxon>Actinomycetota</taxon>
        <taxon>Actinomycetes</taxon>
        <taxon>Micrococcales</taxon>
        <taxon>Microbacteriaceae</taxon>
        <taxon>Curtobacterium</taxon>
    </lineage>
</organism>
<keyword evidence="2" id="KW-0723">Serine/threonine-protein kinase</keyword>
<feature type="transmembrane region" description="Helical" evidence="11">
    <location>
        <begin position="338"/>
        <end position="360"/>
    </location>
</feature>
<evidence type="ECO:0000256" key="6">
    <source>
        <dbReference type="ARBA" id="ARBA00022777"/>
    </source>
</evidence>
<comment type="catalytic activity">
    <reaction evidence="8">
        <text>L-threonyl-[protein] + ATP = O-phospho-L-threonyl-[protein] + ADP + H(+)</text>
        <dbReference type="Rhea" id="RHEA:46608"/>
        <dbReference type="Rhea" id="RHEA-COMP:11060"/>
        <dbReference type="Rhea" id="RHEA-COMP:11605"/>
        <dbReference type="ChEBI" id="CHEBI:15378"/>
        <dbReference type="ChEBI" id="CHEBI:30013"/>
        <dbReference type="ChEBI" id="CHEBI:30616"/>
        <dbReference type="ChEBI" id="CHEBI:61977"/>
        <dbReference type="ChEBI" id="CHEBI:456216"/>
        <dbReference type="EC" id="2.7.11.1"/>
    </reaction>
</comment>
<dbReference type="PROSITE" id="PS00108">
    <property type="entry name" value="PROTEIN_KINASE_ST"/>
    <property type="match status" value="1"/>
</dbReference>
<dbReference type="Gene3D" id="3.30.10.20">
    <property type="match status" value="1"/>
</dbReference>
<dbReference type="CDD" id="cd14014">
    <property type="entry name" value="STKc_PknB_like"/>
    <property type="match status" value="1"/>
</dbReference>
<dbReference type="InterPro" id="IPR005543">
    <property type="entry name" value="PASTA_dom"/>
</dbReference>
<keyword evidence="7" id="KW-0067">ATP-binding</keyword>
<evidence type="ECO:0000256" key="8">
    <source>
        <dbReference type="ARBA" id="ARBA00047899"/>
    </source>
</evidence>
<evidence type="ECO:0000256" key="4">
    <source>
        <dbReference type="ARBA" id="ARBA00022737"/>
    </source>
</evidence>
<evidence type="ECO:0000313" key="13">
    <source>
        <dbReference type="EMBL" id="MDM7887937.1"/>
    </source>
</evidence>
<feature type="region of interest" description="Disordered" evidence="10">
    <location>
        <begin position="543"/>
        <end position="574"/>
    </location>
</feature>
<keyword evidence="6 13" id="KW-0418">Kinase</keyword>
<dbReference type="InterPro" id="IPR008271">
    <property type="entry name" value="Ser/Thr_kinase_AS"/>
</dbReference>
<keyword evidence="14" id="KW-1185">Reference proteome</keyword>
<evidence type="ECO:0000256" key="9">
    <source>
        <dbReference type="ARBA" id="ARBA00048679"/>
    </source>
</evidence>
<keyword evidence="11" id="KW-0472">Membrane</keyword>